<evidence type="ECO:0000313" key="2">
    <source>
        <dbReference type="EMBL" id="KAF2243693.1"/>
    </source>
</evidence>
<evidence type="ECO:0000256" key="1">
    <source>
        <dbReference type="SAM" id="MobiDB-lite"/>
    </source>
</evidence>
<dbReference type="AlphaFoldDB" id="A0A6A6I1E1"/>
<proteinExistence type="predicted"/>
<feature type="region of interest" description="Disordered" evidence="1">
    <location>
        <begin position="1"/>
        <end position="144"/>
    </location>
</feature>
<protein>
    <submittedName>
        <fullName evidence="2">Uncharacterized protein</fullName>
    </submittedName>
</protein>
<sequence length="195" mass="21303">MRRPSSKKEPTPAAAPVDIERPEDPPSFDEQRRPSRRLSAPMEPIPESASPRPSVDLRRPSGSPPAGGHRLSAHPNAPIIVEEPTPISPRNLDSQAGWHRSQRCLLPHGSPAQPPQNQHPQHQNQNPCHPFSAQPPSHRKTSHLKTKPLHAPLHAQIQWLPSLLPAASRRFCSACAPAGDIVSATVKPRRASSMS</sequence>
<accession>A0A6A6I1E1</accession>
<feature type="compositionally biased region" description="Basic and acidic residues" evidence="1">
    <location>
        <begin position="1"/>
        <end position="10"/>
    </location>
</feature>
<dbReference type="Proteomes" id="UP000800094">
    <property type="component" value="Unassembled WGS sequence"/>
</dbReference>
<dbReference type="EMBL" id="ML987204">
    <property type="protein sequence ID" value="KAF2243693.1"/>
    <property type="molecule type" value="Genomic_DNA"/>
</dbReference>
<feature type="compositionally biased region" description="Basic and acidic residues" evidence="1">
    <location>
        <begin position="18"/>
        <end position="33"/>
    </location>
</feature>
<reference evidence="2" key="1">
    <citation type="journal article" date="2020" name="Stud. Mycol.">
        <title>101 Dothideomycetes genomes: a test case for predicting lifestyles and emergence of pathogens.</title>
        <authorList>
            <person name="Haridas S."/>
            <person name="Albert R."/>
            <person name="Binder M."/>
            <person name="Bloem J."/>
            <person name="Labutti K."/>
            <person name="Salamov A."/>
            <person name="Andreopoulos B."/>
            <person name="Baker S."/>
            <person name="Barry K."/>
            <person name="Bills G."/>
            <person name="Bluhm B."/>
            <person name="Cannon C."/>
            <person name="Castanera R."/>
            <person name="Culley D."/>
            <person name="Daum C."/>
            <person name="Ezra D."/>
            <person name="Gonzalez J."/>
            <person name="Henrissat B."/>
            <person name="Kuo A."/>
            <person name="Liang C."/>
            <person name="Lipzen A."/>
            <person name="Lutzoni F."/>
            <person name="Magnuson J."/>
            <person name="Mondo S."/>
            <person name="Nolan M."/>
            <person name="Ohm R."/>
            <person name="Pangilinan J."/>
            <person name="Park H.-J."/>
            <person name="Ramirez L."/>
            <person name="Alfaro M."/>
            <person name="Sun H."/>
            <person name="Tritt A."/>
            <person name="Yoshinaga Y."/>
            <person name="Zwiers L.-H."/>
            <person name="Turgeon B."/>
            <person name="Goodwin S."/>
            <person name="Spatafora J."/>
            <person name="Crous P."/>
            <person name="Grigoriev I."/>
        </authorList>
    </citation>
    <scope>NUCLEOTIDE SEQUENCE</scope>
    <source>
        <strain evidence="2">CBS 122368</strain>
    </source>
</reference>
<organism evidence="2 3">
    <name type="scientific">Trematosphaeria pertusa</name>
    <dbReference type="NCBI Taxonomy" id="390896"/>
    <lineage>
        <taxon>Eukaryota</taxon>
        <taxon>Fungi</taxon>
        <taxon>Dikarya</taxon>
        <taxon>Ascomycota</taxon>
        <taxon>Pezizomycotina</taxon>
        <taxon>Dothideomycetes</taxon>
        <taxon>Pleosporomycetidae</taxon>
        <taxon>Pleosporales</taxon>
        <taxon>Massarineae</taxon>
        <taxon>Trematosphaeriaceae</taxon>
        <taxon>Trematosphaeria</taxon>
    </lineage>
</organism>
<keyword evidence="3" id="KW-1185">Reference proteome</keyword>
<gene>
    <name evidence="2" type="ORF">BU26DRAFT_107150</name>
</gene>
<dbReference type="RefSeq" id="XP_033678697.1">
    <property type="nucleotide sequence ID" value="XM_033819346.1"/>
</dbReference>
<name>A0A6A6I1E1_9PLEO</name>
<feature type="compositionally biased region" description="Low complexity" evidence="1">
    <location>
        <begin position="115"/>
        <end position="130"/>
    </location>
</feature>
<evidence type="ECO:0000313" key="3">
    <source>
        <dbReference type="Proteomes" id="UP000800094"/>
    </source>
</evidence>
<dbReference type="GeneID" id="54572676"/>